<accession>A0A1V5MKS2</accession>
<evidence type="ECO:0000256" key="5">
    <source>
        <dbReference type="ARBA" id="ARBA00022519"/>
    </source>
</evidence>
<comment type="caution">
    <text evidence="11">The sequence shown here is derived from an EMBL/GenBank/DDBJ whole genome shotgun (WGS) entry which is preliminary data.</text>
</comment>
<gene>
    <name evidence="11" type="ORF">BWY73_00066</name>
</gene>
<keyword evidence="9" id="KW-0472">Membrane</keyword>
<evidence type="ECO:0000313" key="11">
    <source>
        <dbReference type="EMBL" id="OPZ93867.1"/>
    </source>
</evidence>
<evidence type="ECO:0000256" key="7">
    <source>
        <dbReference type="ARBA" id="ARBA00022927"/>
    </source>
</evidence>
<dbReference type="InterPro" id="IPR006260">
    <property type="entry name" value="TonB/TolA_C"/>
</dbReference>
<dbReference type="Proteomes" id="UP000485484">
    <property type="component" value="Unassembled WGS sequence"/>
</dbReference>
<keyword evidence="3" id="KW-0813">Transport</keyword>
<evidence type="ECO:0000259" key="10">
    <source>
        <dbReference type="PROSITE" id="PS52015"/>
    </source>
</evidence>
<sequence>MKLFQKALTISFFFHLVLLLVFALALPNRQFQFHQLPVELAPLPAPEPPPAPGFMRSDQVRLDGRTGPDAIRIYLPAFASHSEPSASSTEAGTPIVPRLPNLDLIPEAPGGRVDLAIRAPGEDAGLMAPIRTNASLSGPASRRRSVYSPLPRYPNWARERGVEAYLELKFWVEPNGSVRDVEILKSSGYPDLDLVAVGTIGRWRFEAEPVQANWAILPLRFQLR</sequence>
<evidence type="ECO:0000256" key="9">
    <source>
        <dbReference type="ARBA" id="ARBA00023136"/>
    </source>
</evidence>
<dbReference type="InterPro" id="IPR003538">
    <property type="entry name" value="TonB"/>
</dbReference>
<dbReference type="Gene3D" id="3.30.1150.10">
    <property type="match status" value="1"/>
</dbReference>
<dbReference type="GO" id="GO:0030288">
    <property type="term" value="C:outer membrane-bounded periplasmic space"/>
    <property type="evidence" value="ECO:0007669"/>
    <property type="project" value="InterPro"/>
</dbReference>
<dbReference type="GO" id="GO:0005886">
    <property type="term" value="C:plasma membrane"/>
    <property type="evidence" value="ECO:0007669"/>
    <property type="project" value="UniProtKB-SubCell"/>
</dbReference>
<dbReference type="AlphaFoldDB" id="A0A1V5MKS2"/>
<proteinExistence type="inferred from homology"/>
<keyword evidence="5" id="KW-0997">Cell inner membrane</keyword>
<keyword evidence="7" id="KW-0653">Protein transport</keyword>
<protein>
    <submittedName>
        <fullName evidence="11">Gram-negative bacterial tonB protein</fullName>
    </submittedName>
</protein>
<comment type="similarity">
    <text evidence="2">Belongs to the TonB family.</text>
</comment>
<dbReference type="GO" id="GO:0031992">
    <property type="term" value="F:energy transducer activity"/>
    <property type="evidence" value="ECO:0007669"/>
    <property type="project" value="InterPro"/>
</dbReference>
<evidence type="ECO:0000256" key="4">
    <source>
        <dbReference type="ARBA" id="ARBA00022475"/>
    </source>
</evidence>
<dbReference type="PANTHER" id="PTHR33446">
    <property type="entry name" value="PROTEIN TONB-RELATED"/>
    <property type="match status" value="1"/>
</dbReference>
<name>A0A1V5MKS2_UNCT6</name>
<keyword evidence="8" id="KW-1133">Transmembrane helix</keyword>
<keyword evidence="6" id="KW-0812">Transmembrane</keyword>
<dbReference type="InterPro" id="IPR037682">
    <property type="entry name" value="TonB_C"/>
</dbReference>
<evidence type="ECO:0000256" key="3">
    <source>
        <dbReference type="ARBA" id="ARBA00022448"/>
    </source>
</evidence>
<dbReference type="PRINTS" id="PR01374">
    <property type="entry name" value="TONBPROTEIN"/>
</dbReference>
<keyword evidence="4" id="KW-1003">Cell membrane</keyword>
<dbReference type="GO" id="GO:0015031">
    <property type="term" value="P:protein transport"/>
    <property type="evidence" value="ECO:0007669"/>
    <property type="project" value="UniProtKB-KW"/>
</dbReference>
<feature type="domain" description="TonB C-terminal" evidence="10">
    <location>
        <begin position="138"/>
        <end position="224"/>
    </location>
</feature>
<evidence type="ECO:0000256" key="6">
    <source>
        <dbReference type="ARBA" id="ARBA00022692"/>
    </source>
</evidence>
<dbReference type="GO" id="GO:0015891">
    <property type="term" value="P:siderophore transport"/>
    <property type="evidence" value="ECO:0007669"/>
    <property type="project" value="InterPro"/>
</dbReference>
<dbReference type="InterPro" id="IPR051045">
    <property type="entry name" value="TonB-dependent_transducer"/>
</dbReference>
<evidence type="ECO:0000256" key="8">
    <source>
        <dbReference type="ARBA" id="ARBA00022989"/>
    </source>
</evidence>
<evidence type="ECO:0000256" key="2">
    <source>
        <dbReference type="ARBA" id="ARBA00006555"/>
    </source>
</evidence>
<dbReference type="EMBL" id="MWAK01000004">
    <property type="protein sequence ID" value="OPZ93867.1"/>
    <property type="molecule type" value="Genomic_DNA"/>
</dbReference>
<dbReference type="PROSITE" id="PS52015">
    <property type="entry name" value="TONB_CTD"/>
    <property type="match status" value="1"/>
</dbReference>
<dbReference type="GO" id="GO:0055085">
    <property type="term" value="P:transmembrane transport"/>
    <property type="evidence" value="ECO:0007669"/>
    <property type="project" value="InterPro"/>
</dbReference>
<comment type="subcellular location">
    <subcellularLocation>
        <location evidence="1">Cell inner membrane</location>
        <topology evidence="1">Single-pass membrane protein</topology>
        <orientation evidence="1">Periplasmic side</orientation>
    </subcellularLocation>
</comment>
<organism evidence="11">
    <name type="scientific">candidate division TA06 bacterium ADurb.Bin417</name>
    <dbReference type="NCBI Taxonomy" id="1852828"/>
    <lineage>
        <taxon>Bacteria</taxon>
        <taxon>Bacteria division TA06</taxon>
    </lineage>
</organism>
<dbReference type="SUPFAM" id="SSF74653">
    <property type="entry name" value="TolA/TonB C-terminal domain"/>
    <property type="match status" value="1"/>
</dbReference>
<evidence type="ECO:0000256" key="1">
    <source>
        <dbReference type="ARBA" id="ARBA00004383"/>
    </source>
</evidence>
<dbReference type="NCBIfam" id="TIGR01352">
    <property type="entry name" value="tonB_Cterm"/>
    <property type="match status" value="1"/>
</dbReference>
<reference evidence="11" key="1">
    <citation type="submission" date="2017-02" db="EMBL/GenBank/DDBJ databases">
        <title>Delving into the versatile metabolic prowess of the omnipresent phylum Bacteroidetes.</title>
        <authorList>
            <person name="Nobu M.K."/>
            <person name="Mei R."/>
            <person name="Narihiro T."/>
            <person name="Kuroda K."/>
            <person name="Liu W.-T."/>
        </authorList>
    </citation>
    <scope>NUCLEOTIDE SEQUENCE</scope>
    <source>
        <strain evidence="11">ADurb.Bin417</strain>
    </source>
</reference>
<dbReference type="Pfam" id="PF03544">
    <property type="entry name" value="TonB_C"/>
    <property type="match status" value="1"/>
</dbReference>